<dbReference type="GO" id="GO:0003743">
    <property type="term" value="F:translation initiation factor activity"/>
    <property type="evidence" value="ECO:0007669"/>
    <property type="project" value="UniProtKB-KW"/>
</dbReference>
<evidence type="ECO:0000256" key="5">
    <source>
        <dbReference type="ARBA" id="ARBA00023242"/>
    </source>
</evidence>
<dbReference type="EMBL" id="KE163606">
    <property type="protein sequence ID" value="EPQ12849.1"/>
    <property type="molecule type" value="Genomic_DNA"/>
</dbReference>
<dbReference type="GO" id="GO:0016251">
    <property type="term" value="F:RNA polymerase II general transcription initiation factor activity"/>
    <property type="evidence" value="ECO:0007669"/>
    <property type="project" value="TreeGrafter"/>
</dbReference>
<dbReference type="InterPro" id="IPR006809">
    <property type="entry name" value="TAFII28_dom"/>
</dbReference>
<proteinExistence type="inferred from homology"/>
<feature type="compositionally biased region" description="Basic and acidic residues" evidence="6">
    <location>
        <begin position="9"/>
        <end position="20"/>
    </location>
</feature>
<organism evidence="8 9">
    <name type="scientific">Myotis brandtii</name>
    <name type="common">Brandt's bat</name>
    <dbReference type="NCBI Taxonomy" id="109478"/>
    <lineage>
        <taxon>Eukaryota</taxon>
        <taxon>Metazoa</taxon>
        <taxon>Chordata</taxon>
        <taxon>Craniata</taxon>
        <taxon>Vertebrata</taxon>
        <taxon>Euteleostomi</taxon>
        <taxon>Mammalia</taxon>
        <taxon>Eutheria</taxon>
        <taxon>Laurasiatheria</taxon>
        <taxon>Chiroptera</taxon>
        <taxon>Yangochiroptera</taxon>
        <taxon>Vespertilionidae</taxon>
        <taxon>Myotis</taxon>
    </lineage>
</organism>
<keyword evidence="3" id="KW-0805">Transcription regulation</keyword>
<reference evidence="8 9" key="1">
    <citation type="journal article" date="2013" name="Nat. Commun.">
        <title>Genome analysis reveals insights into physiology and longevity of the Brandt's bat Myotis brandtii.</title>
        <authorList>
            <person name="Seim I."/>
            <person name="Fang X."/>
            <person name="Xiong Z."/>
            <person name="Lobanov A.V."/>
            <person name="Huang Z."/>
            <person name="Ma S."/>
            <person name="Feng Y."/>
            <person name="Turanov A.A."/>
            <person name="Zhu Y."/>
            <person name="Lenz T.L."/>
            <person name="Gerashchenko M.V."/>
            <person name="Fan D."/>
            <person name="Hee Yim S."/>
            <person name="Yao X."/>
            <person name="Jordan D."/>
            <person name="Xiong Y."/>
            <person name="Ma Y."/>
            <person name="Lyapunov A.N."/>
            <person name="Chen G."/>
            <person name="Kulakova O.I."/>
            <person name="Sun Y."/>
            <person name="Lee S.G."/>
            <person name="Bronson R.T."/>
            <person name="Moskalev A.A."/>
            <person name="Sunyaev S.R."/>
            <person name="Zhang G."/>
            <person name="Krogh A."/>
            <person name="Wang J."/>
            <person name="Gladyshev V.N."/>
        </authorList>
    </citation>
    <scope>NUCLEOTIDE SEQUENCE [LARGE SCALE GENOMIC DNA]</scope>
</reference>
<evidence type="ECO:0000256" key="3">
    <source>
        <dbReference type="ARBA" id="ARBA00023015"/>
    </source>
</evidence>
<evidence type="ECO:0000256" key="4">
    <source>
        <dbReference type="ARBA" id="ARBA00023163"/>
    </source>
</evidence>
<dbReference type="CDD" id="cd08048">
    <property type="entry name" value="HFD_TAF11"/>
    <property type="match status" value="1"/>
</dbReference>
<evidence type="ECO:0000256" key="2">
    <source>
        <dbReference type="ARBA" id="ARBA00009788"/>
    </source>
</evidence>
<dbReference type="GO" id="GO:0046982">
    <property type="term" value="F:protein heterodimerization activity"/>
    <property type="evidence" value="ECO:0007669"/>
    <property type="project" value="InterPro"/>
</dbReference>
<comment type="similarity">
    <text evidence="2">Belongs to the TAF11 family.</text>
</comment>
<dbReference type="SUPFAM" id="SSF47113">
    <property type="entry name" value="Histone-fold"/>
    <property type="match status" value="1"/>
</dbReference>
<dbReference type="InterPro" id="IPR045127">
    <property type="entry name" value="TAF11-like"/>
</dbReference>
<dbReference type="AlphaFoldDB" id="S7N721"/>
<dbReference type="Gene3D" id="1.10.20.10">
    <property type="entry name" value="Histone, subunit A"/>
    <property type="match status" value="1"/>
</dbReference>
<evidence type="ECO:0000313" key="9">
    <source>
        <dbReference type="Proteomes" id="UP000052978"/>
    </source>
</evidence>
<sequence length="263" mass="27994">MAPVGSVDSDTHRIPGHRPEELEEGSVPQDQGQVPIGCPEGSHLQAGATTESRSSLSADQGQRQKTHAQEEEEWVLKGDPDEAQKMLELLDSFSQGQLTREEAHRQSAFPRAAIGHLVQSAAGGATLEQNALIAMAGLAKVFVGEVVEEALDVQFHLSATGVRTFGTFICGILAPPGRVWIALVFACIPAKKRTELQVSLAGGSALLTWASIRSGARLSSKIGKTKRILRGTDAKGKCIRIQPGKGQAHLGRIDLKENGEING</sequence>
<keyword evidence="5" id="KW-0539">Nucleus</keyword>
<keyword evidence="4" id="KW-0804">Transcription</keyword>
<keyword evidence="8" id="KW-0396">Initiation factor</keyword>
<feature type="domain" description="TAFII28-like protein" evidence="7">
    <location>
        <begin position="89"/>
        <end position="156"/>
    </location>
</feature>
<dbReference type="InterPro" id="IPR009072">
    <property type="entry name" value="Histone-fold"/>
</dbReference>
<evidence type="ECO:0000256" key="6">
    <source>
        <dbReference type="SAM" id="MobiDB-lite"/>
    </source>
</evidence>
<evidence type="ECO:0000313" key="8">
    <source>
        <dbReference type="EMBL" id="EPQ12849.1"/>
    </source>
</evidence>
<keyword evidence="9" id="KW-1185">Reference proteome</keyword>
<accession>S7N721</accession>
<dbReference type="PANTHER" id="PTHR13218:SF8">
    <property type="entry name" value="TRANSCRIPTION INITIATION FACTOR TFIID SUBUNIT 11"/>
    <property type="match status" value="1"/>
</dbReference>
<dbReference type="eggNOG" id="KOG3219">
    <property type="taxonomic scope" value="Eukaryota"/>
</dbReference>
<protein>
    <submittedName>
        <fullName evidence="8">Transcription initiation factor TFIID subunit 11</fullName>
    </submittedName>
</protein>
<gene>
    <name evidence="8" type="ORF">D623_10031530</name>
</gene>
<keyword evidence="8" id="KW-0648">Protein biosynthesis</keyword>
<dbReference type="Pfam" id="PF04719">
    <property type="entry name" value="TAFII28"/>
    <property type="match status" value="1"/>
</dbReference>
<dbReference type="PANTHER" id="PTHR13218">
    <property type="entry name" value="TRANSCRIPTION INITIATION FACTOR TFIID SUBUNIT 11-RELATED"/>
    <property type="match status" value="1"/>
</dbReference>
<dbReference type="GO" id="GO:0051123">
    <property type="term" value="P:RNA polymerase II preinitiation complex assembly"/>
    <property type="evidence" value="ECO:0007669"/>
    <property type="project" value="InterPro"/>
</dbReference>
<feature type="compositionally biased region" description="Polar residues" evidence="6">
    <location>
        <begin position="47"/>
        <end position="63"/>
    </location>
</feature>
<dbReference type="GO" id="GO:0005669">
    <property type="term" value="C:transcription factor TFIID complex"/>
    <property type="evidence" value="ECO:0007669"/>
    <property type="project" value="InterPro"/>
</dbReference>
<comment type="subcellular location">
    <subcellularLocation>
        <location evidence="1">Nucleus</location>
    </subcellularLocation>
</comment>
<evidence type="ECO:0000256" key="1">
    <source>
        <dbReference type="ARBA" id="ARBA00004123"/>
    </source>
</evidence>
<feature type="region of interest" description="Disordered" evidence="6">
    <location>
        <begin position="1"/>
        <end position="77"/>
    </location>
</feature>
<name>S7N721_MYOBR</name>
<dbReference type="Proteomes" id="UP000052978">
    <property type="component" value="Unassembled WGS sequence"/>
</dbReference>
<evidence type="ECO:0000259" key="7">
    <source>
        <dbReference type="Pfam" id="PF04719"/>
    </source>
</evidence>